<evidence type="ECO:0000256" key="3">
    <source>
        <dbReference type="SAM" id="Coils"/>
    </source>
</evidence>
<organism evidence="5 6">
    <name type="scientific">Kalanchoe fedtschenkoi</name>
    <name type="common">Lavender scallops</name>
    <name type="synonym">South American air plant</name>
    <dbReference type="NCBI Taxonomy" id="63787"/>
    <lineage>
        <taxon>Eukaryota</taxon>
        <taxon>Viridiplantae</taxon>
        <taxon>Streptophyta</taxon>
        <taxon>Embryophyta</taxon>
        <taxon>Tracheophyta</taxon>
        <taxon>Spermatophyta</taxon>
        <taxon>Magnoliopsida</taxon>
        <taxon>eudicotyledons</taxon>
        <taxon>Gunneridae</taxon>
        <taxon>Pentapetalae</taxon>
        <taxon>Saxifragales</taxon>
        <taxon>Crassulaceae</taxon>
        <taxon>Kalanchoe</taxon>
    </lineage>
</organism>
<dbReference type="InterPro" id="IPR008545">
    <property type="entry name" value="Web"/>
</dbReference>
<feature type="compositionally biased region" description="Polar residues" evidence="4">
    <location>
        <begin position="473"/>
        <end position="498"/>
    </location>
</feature>
<dbReference type="OMA" id="MSTVNNE"/>
<dbReference type="GO" id="GO:0009903">
    <property type="term" value="P:chloroplast avoidance movement"/>
    <property type="evidence" value="ECO:0007669"/>
    <property type="project" value="TreeGrafter"/>
</dbReference>
<feature type="coiled-coil region" evidence="3">
    <location>
        <begin position="345"/>
        <end position="375"/>
    </location>
</feature>
<keyword evidence="6" id="KW-1185">Reference proteome</keyword>
<name>A0A7N0R9L2_KALFE</name>
<comment type="similarity">
    <text evidence="1">Belongs to the WEB family.</text>
</comment>
<protein>
    <recommendedName>
        <fullName evidence="7">WEB family protein</fullName>
    </recommendedName>
</protein>
<evidence type="ECO:0000313" key="6">
    <source>
        <dbReference type="Proteomes" id="UP000594263"/>
    </source>
</evidence>
<dbReference type="AlphaFoldDB" id="A0A7N0R9L2"/>
<sequence>MAEPRKEQVTRAEIDTSPPFESVKEAVTRFGGSGFWIPLHLLRDPQLGLEEFDIGKVGVQAAELERRLAAKELETLDVLREVETTKRMLEGLKLKLHEESSHCVSAGFLTPDIETAGLGDLQEKIKERINVCPAPSADLILTELKQAKFNLSKTTNDLSEIRASVETLNKKAEKRNSAVEMTHVKPLTAEPNKMNAQSADCSEASRDGQKPNVISRELEQLNYEAEQFIKMAEAAKSELLKAMSGIELSKTSTRTAEMRWFAAKKMEEAARAVEAVALAEMNCLERSDHNQTMLLLQKPEGPFPALPERCSLAIDSQQTESPPRRKVFDPMFQIDEASISKFDIMKKLEEATQEVKQSKKALEEAFDRVEVANKQILETGEVVRRWGPERGPKMQPVFSPCTAKYTIPNPSQFSAYCSEIHGSPNQGNAETKHVIRPTRSVGELLSRKQIIPEVDYVAFGRTDGHPGSGPKVSLSQMLNRQRTVPSSPSRAVESNATNNEHRHFFAKNRKFGFIHLSIPLTRQNNKSQGSKTR</sequence>
<feature type="region of interest" description="Disordered" evidence="4">
    <location>
        <begin position="461"/>
        <end position="498"/>
    </location>
</feature>
<dbReference type="GO" id="GO:0009904">
    <property type="term" value="P:chloroplast accumulation movement"/>
    <property type="evidence" value="ECO:0007669"/>
    <property type="project" value="TreeGrafter"/>
</dbReference>
<dbReference type="PANTHER" id="PTHR32054">
    <property type="entry name" value="HEAVY CHAIN, PUTATIVE, EXPRESSED-RELATED-RELATED"/>
    <property type="match status" value="1"/>
</dbReference>
<keyword evidence="2 3" id="KW-0175">Coiled coil</keyword>
<dbReference type="Pfam" id="PF05701">
    <property type="entry name" value="WEMBL"/>
    <property type="match status" value="2"/>
</dbReference>
<proteinExistence type="inferred from homology"/>
<accession>A0A7N0R9L2</accession>
<evidence type="ECO:0000313" key="5">
    <source>
        <dbReference type="EnsemblPlants" id="Kaladp0003s0036.1.v1.1"/>
    </source>
</evidence>
<evidence type="ECO:0000256" key="4">
    <source>
        <dbReference type="SAM" id="MobiDB-lite"/>
    </source>
</evidence>
<dbReference type="GO" id="GO:0005829">
    <property type="term" value="C:cytosol"/>
    <property type="evidence" value="ECO:0007669"/>
    <property type="project" value="TreeGrafter"/>
</dbReference>
<evidence type="ECO:0000256" key="1">
    <source>
        <dbReference type="ARBA" id="ARBA00005485"/>
    </source>
</evidence>
<dbReference type="Proteomes" id="UP000594263">
    <property type="component" value="Unplaced"/>
</dbReference>
<evidence type="ECO:0008006" key="7">
    <source>
        <dbReference type="Google" id="ProtNLM"/>
    </source>
</evidence>
<reference evidence="5" key="1">
    <citation type="submission" date="2021-01" db="UniProtKB">
        <authorList>
            <consortium name="EnsemblPlants"/>
        </authorList>
    </citation>
    <scope>IDENTIFICATION</scope>
</reference>
<evidence type="ECO:0000256" key="2">
    <source>
        <dbReference type="ARBA" id="ARBA00023054"/>
    </source>
</evidence>
<dbReference type="PANTHER" id="PTHR32054:SF4">
    <property type="entry name" value="OS07G0677900 PROTEIN"/>
    <property type="match status" value="1"/>
</dbReference>
<dbReference type="Gramene" id="Kaladp0003s0036.1.v1.1">
    <property type="protein sequence ID" value="Kaladp0003s0036.1.v1.1"/>
    <property type="gene ID" value="Kaladp0003s0036.v1.1"/>
</dbReference>
<dbReference type="EnsemblPlants" id="Kaladp0003s0036.1.v1.1">
    <property type="protein sequence ID" value="Kaladp0003s0036.1.v1.1"/>
    <property type="gene ID" value="Kaladp0003s0036.v1.1"/>
</dbReference>